<gene>
    <name evidence="2" type="ORF">BDK51DRAFT_37825</name>
</gene>
<name>A0A4P9WB77_9FUNG</name>
<organism evidence="2 3">
    <name type="scientific">Blyttiomyces helicus</name>
    <dbReference type="NCBI Taxonomy" id="388810"/>
    <lineage>
        <taxon>Eukaryota</taxon>
        <taxon>Fungi</taxon>
        <taxon>Fungi incertae sedis</taxon>
        <taxon>Chytridiomycota</taxon>
        <taxon>Chytridiomycota incertae sedis</taxon>
        <taxon>Chytridiomycetes</taxon>
        <taxon>Chytridiomycetes incertae sedis</taxon>
        <taxon>Blyttiomyces</taxon>
    </lineage>
</organism>
<feature type="compositionally biased region" description="Basic residues" evidence="1">
    <location>
        <begin position="316"/>
        <end position="329"/>
    </location>
</feature>
<dbReference type="AlphaFoldDB" id="A0A4P9WB77"/>
<protein>
    <submittedName>
        <fullName evidence="2">Uncharacterized protein</fullName>
    </submittedName>
</protein>
<dbReference type="Proteomes" id="UP000269721">
    <property type="component" value="Unassembled WGS sequence"/>
</dbReference>
<feature type="region of interest" description="Disordered" evidence="1">
    <location>
        <begin position="201"/>
        <end position="222"/>
    </location>
</feature>
<evidence type="ECO:0000313" key="2">
    <source>
        <dbReference type="EMBL" id="RKO87526.1"/>
    </source>
</evidence>
<feature type="compositionally biased region" description="Basic and acidic residues" evidence="1">
    <location>
        <begin position="301"/>
        <end position="315"/>
    </location>
</feature>
<sequence>MPVKGDLSNAGTTWRVEDHYRLSVTEKDGQGLDGYDDFACPAFVDRGTCLHDISVPELGPSPIALGRKEYIPDQEGTKERGIRIIGCWRRKGTLAFLLGEFDDEEARRVENALFTNREESNPQNQRPYITWKRVTEQRGDRILSPGNDKLAGQPPVGVADGLSALDARACPASATTRCDTSAALEAYPSVPFKASAPTCTQTAAGEETSNPTSSGSAVAAERPLGGDDECLPAANSCPLSRFGPRVRGEVEMVEDVDDRLEARRPGKIRAGWAAGASRSGRWTCRRSTVARRIKKIRVSDEVEDDLPRGRPEQHRGRGGGRKGRQKCRGRAAEPSFFDLGCERDRTGWRSKQMLKRPLSCPSYQPQLARRRKPTSSTAKSLPPVAAMWFRIPFPGLDDAHRQGENGRAEVGAGGGYLVDATKIAFDKGGTRRSSGAISGIFPLPSPTSVHGACQLQTPLSQVVATVTVSRELHRANYGTPQSALLSIKIGKVKTQHLAPRSREGANSPTTGPQWGRRSSHTHEILHLVPPADRRSPDHACGTRCFM</sequence>
<proteinExistence type="predicted"/>
<feature type="region of interest" description="Disordered" evidence="1">
    <location>
        <begin position="495"/>
        <end position="517"/>
    </location>
</feature>
<feature type="region of interest" description="Disordered" evidence="1">
    <location>
        <begin position="301"/>
        <end position="329"/>
    </location>
</feature>
<evidence type="ECO:0000313" key="3">
    <source>
        <dbReference type="Proteomes" id="UP000269721"/>
    </source>
</evidence>
<evidence type="ECO:0000256" key="1">
    <source>
        <dbReference type="SAM" id="MobiDB-lite"/>
    </source>
</evidence>
<feature type="compositionally biased region" description="Polar residues" evidence="1">
    <location>
        <begin position="201"/>
        <end position="216"/>
    </location>
</feature>
<accession>A0A4P9WB77</accession>
<keyword evidence="3" id="KW-1185">Reference proteome</keyword>
<dbReference type="EMBL" id="KZ997354">
    <property type="protein sequence ID" value="RKO87526.1"/>
    <property type="molecule type" value="Genomic_DNA"/>
</dbReference>
<reference evidence="3" key="1">
    <citation type="journal article" date="2018" name="Nat. Microbiol.">
        <title>Leveraging single-cell genomics to expand the fungal tree of life.</title>
        <authorList>
            <person name="Ahrendt S.R."/>
            <person name="Quandt C.A."/>
            <person name="Ciobanu D."/>
            <person name="Clum A."/>
            <person name="Salamov A."/>
            <person name="Andreopoulos B."/>
            <person name="Cheng J.F."/>
            <person name="Woyke T."/>
            <person name="Pelin A."/>
            <person name="Henrissat B."/>
            <person name="Reynolds N.K."/>
            <person name="Benny G.L."/>
            <person name="Smith M.E."/>
            <person name="James T.Y."/>
            <person name="Grigoriev I.V."/>
        </authorList>
    </citation>
    <scope>NUCLEOTIDE SEQUENCE [LARGE SCALE GENOMIC DNA]</scope>
</reference>